<dbReference type="GO" id="GO:0005886">
    <property type="term" value="C:plasma membrane"/>
    <property type="evidence" value="ECO:0007669"/>
    <property type="project" value="UniProtKB-SubCell"/>
</dbReference>
<evidence type="ECO:0000256" key="9">
    <source>
        <dbReference type="ARBA" id="ARBA00023136"/>
    </source>
</evidence>
<dbReference type="InterPro" id="IPR044857">
    <property type="entry name" value="T7SS_EccB_R1"/>
</dbReference>
<evidence type="ECO:0000256" key="5">
    <source>
        <dbReference type="ARBA" id="ARBA00022741"/>
    </source>
</evidence>
<keyword evidence="7" id="KW-0067">ATP-binding</keyword>
<keyword evidence="12" id="KW-1185">Reference proteome</keyword>
<keyword evidence="3" id="KW-1003">Cell membrane</keyword>
<dbReference type="GO" id="GO:0005524">
    <property type="term" value="F:ATP binding"/>
    <property type="evidence" value="ECO:0007669"/>
    <property type="project" value="UniProtKB-KW"/>
</dbReference>
<dbReference type="AlphaFoldDB" id="A0A117RYZ4"/>
<comment type="subcellular location">
    <subcellularLocation>
        <location evidence="1">Cell membrane</location>
        <topology evidence="1">Single-pass membrane protein</topology>
    </subcellularLocation>
</comment>
<evidence type="ECO:0008006" key="13">
    <source>
        <dbReference type="Google" id="ProtNLM"/>
    </source>
</evidence>
<protein>
    <recommendedName>
        <fullName evidence="13">Type VII secretion protein EccB</fullName>
    </recommendedName>
</protein>
<dbReference type="Gene3D" id="3.30.2390.20">
    <property type="entry name" value="Type VII secretion system EccB, repeat 1 domain"/>
    <property type="match status" value="1"/>
</dbReference>
<reference evidence="11 12" key="1">
    <citation type="submission" date="2015-10" db="EMBL/GenBank/DDBJ databases">
        <title>Draft genome sequence of Streptomyces sp. RV15, isolated from a marine sponge.</title>
        <authorList>
            <person name="Ruckert C."/>
            <person name="Abdelmohsen U.R."/>
            <person name="Winkler A."/>
            <person name="Hentschel U."/>
            <person name="Kalinowski J."/>
            <person name="Kampfer P."/>
            <person name="Glaeser S."/>
        </authorList>
    </citation>
    <scope>NUCLEOTIDE SEQUENCE [LARGE SCALE GENOMIC DNA]</scope>
    <source>
        <strain evidence="11 12">RV15</strain>
    </source>
</reference>
<dbReference type="InterPro" id="IPR007795">
    <property type="entry name" value="T7SS_EccB"/>
</dbReference>
<gene>
    <name evidence="11" type="ORF">AQJ91_29425</name>
</gene>
<dbReference type="PANTHER" id="PTHR40765">
    <property type="entry name" value="ESX-2 SECRETION SYSTEM ATPASE ECCB2"/>
    <property type="match status" value="1"/>
</dbReference>
<evidence type="ECO:0000313" key="11">
    <source>
        <dbReference type="EMBL" id="KUO17522.1"/>
    </source>
</evidence>
<keyword evidence="5" id="KW-0547">Nucleotide-binding</keyword>
<keyword evidence="9 10" id="KW-0472">Membrane</keyword>
<accession>A0A117RYZ4</accession>
<dbReference type="NCBIfam" id="TIGR03919">
    <property type="entry name" value="T7SS_EccB"/>
    <property type="match status" value="1"/>
</dbReference>
<proteinExistence type="inferred from homology"/>
<dbReference type="RefSeq" id="WP_067027561.1">
    <property type="nucleotide sequence ID" value="NZ_KQ949096.1"/>
</dbReference>
<evidence type="ECO:0000256" key="1">
    <source>
        <dbReference type="ARBA" id="ARBA00004162"/>
    </source>
</evidence>
<keyword evidence="8 10" id="KW-1133">Transmembrane helix</keyword>
<dbReference type="Pfam" id="PF05108">
    <property type="entry name" value="T7SS_ESX1_EccB"/>
    <property type="match status" value="1"/>
</dbReference>
<evidence type="ECO:0000256" key="7">
    <source>
        <dbReference type="ARBA" id="ARBA00022840"/>
    </source>
</evidence>
<evidence type="ECO:0000313" key="12">
    <source>
        <dbReference type="Proteomes" id="UP000053260"/>
    </source>
</evidence>
<evidence type="ECO:0000256" key="8">
    <source>
        <dbReference type="ARBA" id="ARBA00022989"/>
    </source>
</evidence>
<dbReference type="PANTHER" id="PTHR40765:SF2">
    <property type="entry name" value="ESX-2 SECRETION SYSTEM ATPASE ECCB2"/>
    <property type="match status" value="1"/>
</dbReference>
<dbReference type="GO" id="GO:0016787">
    <property type="term" value="F:hydrolase activity"/>
    <property type="evidence" value="ECO:0007669"/>
    <property type="project" value="UniProtKB-KW"/>
</dbReference>
<organism evidence="11 12">
    <name type="scientific">Streptomyces dysideae</name>
    <dbReference type="NCBI Taxonomy" id="909626"/>
    <lineage>
        <taxon>Bacteria</taxon>
        <taxon>Bacillati</taxon>
        <taxon>Actinomycetota</taxon>
        <taxon>Actinomycetes</taxon>
        <taxon>Kitasatosporales</taxon>
        <taxon>Streptomycetaceae</taxon>
        <taxon>Streptomyces</taxon>
    </lineage>
</organism>
<dbReference type="GO" id="GO:0005576">
    <property type="term" value="C:extracellular region"/>
    <property type="evidence" value="ECO:0007669"/>
    <property type="project" value="TreeGrafter"/>
</dbReference>
<dbReference type="EMBL" id="LMXB01000074">
    <property type="protein sequence ID" value="KUO17522.1"/>
    <property type="molecule type" value="Genomic_DNA"/>
</dbReference>
<comment type="similarity">
    <text evidence="2">Belongs to the EccB family.</text>
</comment>
<evidence type="ECO:0000256" key="2">
    <source>
        <dbReference type="ARBA" id="ARBA00008149"/>
    </source>
</evidence>
<evidence type="ECO:0000256" key="6">
    <source>
        <dbReference type="ARBA" id="ARBA00022801"/>
    </source>
</evidence>
<evidence type="ECO:0000256" key="10">
    <source>
        <dbReference type="SAM" id="Phobius"/>
    </source>
</evidence>
<dbReference type="InterPro" id="IPR042485">
    <property type="entry name" value="T7SS_EccB_R3"/>
</dbReference>
<keyword evidence="6" id="KW-0378">Hydrolase</keyword>
<name>A0A117RYZ4_9ACTN</name>
<evidence type="ECO:0000256" key="4">
    <source>
        <dbReference type="ARBA" id="ARBA00022692"/>
    </source>
</evidence>
<dbReference type="STRING" id="909626.AQJ91_29425"/>
<dbReference type="Proteomes" id="UP000053260">
    <property type="component" value="Unassembled WGS sequence"/>
</dbReference>
<comment type="caution">
    <text evidence="11">The sequence shown here is derived from an EMBL/GenBank/DDBJ whole genome shotgun (WGS) entry which is preliminary data.</text>
</comment>
<dbReference type="Gene3D" id="2.40.50.910">
    <property type="entry name" value="Type VII secretion system EccB, repeat 3 domain"/>
    <property type="match status" value="1"/>
</dbReference>
<feature type="transmembrane region" description="Helical" evidence="10">
    <location>
        <begin position="38"/>
        <end position="61"/>
    </location>
</feature>
<sequence>MQTRRDHVQAYQFAMAQLGSALVSGDPGRGYAPTRRPLLGTFFGFIIVVLLCIAFAVYGLLVPGGNTSWRKAGSIIVEKETGNRYLYFDNELRPARNYASALLLAGNDAQVRSVSRNSLAGVRHGTPVGIPDAPDALPSAKDLLSGPWTRCLRDDVRSGQVLGFDPGDRTRDFPDNRQVLLSSGKDDLYLLWRGTKYPIPDESALTALGLDAQLPVPAPRDWLSALPTGARLTAARIPRAGEPGRNVAGRPTVVGQLLRTTVADTDHYYVMRPDGVEPVSATQAALLIGRAGAAPARPVRSGDVAAVPAAEADALTAVPDVLGVPLLRFDKEALCLLHTSRDTTLRTRVVLEDGPSASQDARAVIPPGRGVLAVDQDQLSETTSPQLYLITEQGVLHVLESDQSAGALGYASAVPLPLPEDVLKLLPQGPRLGEAAAAATVSGR</sequence>
<dbReference type="OrthoDB" id="3847604at2"/>
<evidence type="ECO:0000256" key="3">
    <source>
        <dbReference type="ARBA" id="ARBA00022475"/>
    </source>
</evidence>
<keyword evidence="4 10" id="KW-0812">Transmembrane</keyword>